<dbReference type="AlphaFoldDB" id="A0A1I1ZEG7"/>
<keyword evidence="2" id="KW-1185">Reference proteome</keyword>
<dbReference type="InterPro" id="IPR003749">
    <property type="entry name" value="ThiS/MoaD-like"/>
</dbReference>
<dbReference type="Proteomes" id="UP000199400">
    <property type="component" value="Unassembled WGS sequence"/>
</dbReference>
<dbReference type="InterPro" id="IPR012675">
    <property type="entry name" value="Beta-grasp_dom_sf"/>
</dbReference>
<dbReference type="CDD" id="cd00565">
    <property type="entry name" value="Ubl_ThiS"/>
    <property type="match status" value="1"/>
</dbReference>
<dbReference type="InterPro" id="IPR010035">
    <property type="entry name" value="Thi_S"/>
</dbReference>
<sequence>MPTLVLNGEPHPFAPGTTVGALVASLGLDPRQVAVERNREIVPRATYDRTELVDGDRLEVVTFVGGG</sequence>
<protein>
    <submittedName>
        <fullName evidence="1">Sulfur carrier protein</fullName>
    </submittedName>
</protein>
<dbReference type="PANTHER" id="PTHR34472:SF1">
    <property type="entry name" value="SULFUR CARRIER PROTEIN THIS"/>
    <property type="match status" value="1"/>
</dbReference>
<proteinExistence type="predicted"/>
<dbReference type="RefSeq" id="WP_256254053.1">
    <property type="nucleotide sequence ID" value="NZ_FOMX01000011.1"/>
</dbReference>
<gene>
    <name evidence="1" type="ORF">SAMN02745121_03731</name>
</gene>
<dbReference type="InterPro" id="IPR016155">
    <property type="entry name" value="Mopterin_synth/thiamin_S_b"/>
</dbReference>
<dbReference type="PANTHER" id="PTHR34472">
    <property type="entry name" value="SULFUR CARRIER PROTEIN THIS"/>
    <property type="match status" value="1"/>
</dbReference>
<accession>A0A1I1ZEG7</accession>
<name>A0A1I1ZEG7_9BACT</name>
<dbReference type="NCBIfam" id="TIGR01683">
    <property type="entry name" value="thiS"/>
    <property type="match status" value="1"/>
</dbReference>
<dbReference type="Pfam" id="PF02597">
    <property type="entry name" value="ThiS"/>
    <property type="match status" value="1"/>
</dbReference>
<organism evidence="1 2">
    <name type="scientific">Nannocystis exedens</name>
    <dbReference type="NCBI Taxonomy" id="54"/>
    <lineage>
        <taxon>Bacteria</taxon>
        <taxon>Pseudomonadati</taxon>
        <taxon>Myxococcota</taxon>
        <taxon>Polyangia</taxon>
        <taxon>Nannocystales</taxon>
        <taxon>Nannocystaceae</taxon>
        <taxon>Nannocystis</taxon>
    </lineage>
</organism>
<reference evidence="2" key="1">
    <citation type="submission" date="2016-10" db="EMBL/GenBank/DDBJ databases">
        <authorList>
            <person name="Varghese N."/>
            <person name="Submissions S."/>
        </authorList>
    </citation>
    <scope>NUCLEOTIDE SEQUENCE [LARGE SCALE GENOMIC DNA]</scope>
    <source>
        <strain evidence="2">ATCC 25963</strain>
    </source>
</reference>
<dbReference type="SUPFAM" id="SSF54285">
    <property type="entry name" value="MoaD/ThiS"/>
    <property type="match status" value="1"/>
</dbReference>
<evidence type="ECO:0000313" key="2">
    <source>
        <dbReference type="Proteomes" id="UP000199400"/>
    </source>
</evidence>
<evidence type="ECO:0000313" key="1">
    <source>
        <dbReference type="EMBL" id="SFE28923.1"/>
    </source>
</evidence>
<dbReference type="Gene3D" id="3.10.20.30">
    <property type="match status" value="1"/>
</dbReference>
<dbReference type="STRING" id="54.SAMN02745121_03731"/>
<dbReference type="EMBL" id="FOMX01000011">
    <property type="protein sequence ID" value="SFE28923.1"/>
    <property type="molecule type" value="Genomic_DNA"/>
</dbReference>